<feature type="signal peptide" evidence="2">
    <location>
        <begin position="1"/>
        <end position="19"/>
    </location>
</feature>
<keyword evidence="4" id="KW-1185">Reference proteome</keyword>
<evidence type="ECO:0008006" key="5">
    <source>
        <dbReference type="Google" id="ProtNLM"/>
    </source>
</evidence>
<sequence>MHRAASLLLLLLILPAACAPRQDERSPAEIACAREAERVMAERNRGRALWTDVSVSGAQTIMEETASIPRVDREAGIAERDRLTRECLRRADEQARSAGQTQGQPTTQGWSLPPAFLRW</sequence>
<dbReference type="EMBL" id="CP076448">
    <property type="protein sequence ID" value="QXM23902.1"/>
    <property type="molecule type" value="Genomic_DNA"/>
</dbReference>
<reference evidence="3" key="1">
    <citation type="submission" date="2021-06" db="EMBL/GenBank/DDBJ databases">
        <title>Elioraea tepida, sp. nov., a moderately thermophilic aerobic anoxygenic phototrophic bacterium isolated from an alkaline siliceous hot spring mat community in Yellowstone National Park, WY, USA.</title>
        <authorList>
            <person name="Saini M.K."/>
            <person name="Yoshida S."/>
            <person name="Sebastian A."/>
            <person name="Hirose S."/>
            <person name="Hara E."/>
            <person name="Tamaki H."/>
            <person name="Soulier N.T."/>
            <person name="Albert I."/>
            <person name="Hanada S."/>
            <person name="Bryant D.A."/>
            <person name="Tank M."/>
        </authorList>
    </citation>
    <scope>NUCLEOTIDE SEQUENCE</scope>
    <source>
        <strain evidence="3">MS-P2</strain>
    </source>
</reference>
<keyword evidence="2" id="KW-0732">Signal</keyword>
<feature type="chain" id="PRO_5036918059" description="Lipoprotein" evidence="2">
    <location>
        <begin position="20"/>
        <end position="119"/>
    </location>
</feature>
<protein>
    <recommendedName>
        <fullName evidence="5">Lipoprotein</fullName>
    </recommendedName>
</protein>
<feature type="compositionally biased region" description="Low complexity" evidence="1">
    <location>
        <begin position="99"/>
        <end position="109"/>
    </location>
</feature>
<proteinExistence type="predicted"/>
<dbReference type="Proteomes" id="UP000694001">
    <property type="component" value="Chromosome"/>
</dbReference>
<evidence type="ECO:0000313" key="3">
    <source>
        <dbReference type="EMBL" id="QXM23902.1"/>
    </source>
</evidence>
<dbReference type="RefSeq" id="WP_218284835.1">
    <property type="nucleotide sequence ID" value="NZ_CP076448.1"/>
</dbReference>
<name>A0A975YIY9_9PROT</name>
<gene>
    <name evidence="3" type="ORF">KO353_11425</name>
</gene>
<evidence type="ECO:0000256" key="1">
    <source>
        <dbReference type="SAM" id="MobiDB-lite"/>
    </source>
</evidence>
<feature type="region of interest" description="Disordered" evidence="1">
    <location>
        <begin position="90"/>
        <end position="113"/>
    </location>
</feature>
<evidence type="ECO:0000313" key="4">
    <source>
        <dbReference type="Proteomes" id="UP000694001"/>
    </source>
</evidence>
<accession>A0A975YIY9</accession>
<organism evidence="3 4">
    <name type="scientific">Elioraea tepida</name>
    <dbReference type="NCBI Taxonomy" id="2843330"/>
    <lineage>
        <taxon>Bacteria</taxon>
        <taxon>Pseudomonadati</taxon>
        <taxon>Pseudomonadota</taxon>
        <taxon>Alphaproteobacteria</taxon>
        <taxon>Acetobacterales</taxon>
        <taxon>Elioraeaceae</taxon>
        <taxon>Elioraea</taxon>
    </lineage>
</organism>
<evidence type="ECO:0000256" key="2">
    <source>
        <dbReference type="SAM" id="SignalP"/>
    </source>
</evidence>
<dbReference type="KEGG" id="elio:KO353_11425"/>
<dbReference type="AlphaFoldDB" id="A0A975YIY9"/>